<keyword evidence="2" id="KW-1185">Reference proteome</keyword>
<evidence type="ECO:0000313" key="2">
    <source>
        <dbReference type="Proteomes" id="UP001165064"/>
    </source>
</evidence>
<comment type="caution">
    <text evidence="1">The sequence shown here is derived from an EMBL/GenBank/DDBJ whole genome shotgun (WGS) entry which is preliminary data.</text>
</comment>
<reference evidence="1" key="1">
    <citation type="submission" date="2023-04" db="EMBL/GenBank/DDBJ databases">
        <title>Ambrosiozyma monospora NBRC 10751.</title>
        <authorList>
            <person name="Ichikawa N."/>
            <person name="Sato H."/>
            <person name="Tonouchi N."/>
        </authorList>
    </citation>
    <scope>NUCLEOTIDE SEQUENCE</scope>
    <source>
        <strain evidence="1">NBRC 10751</strain>
    </source>
</reference>
<protein>
    <submittedName>
        <fullName evidence="1">Unnamed protein product</fullName>
    </submittedName>
</protein>
<proteinExistence type="predicted"/>
<gene>
    <name evidence="1" type="ORF">Amon02_000129500</name>
</gene>
<dbReference type="Proteomes" id="UP001165064">
    <property type="component" value="Unassembled WGS sequence"/>
</dbReference>
<name>A0ACB5SUT7_AMBMO</name>
<evidence type="ECO:0000313" key="1">
    <source>
        <dbReference type="EMBL" id="GME73186.1"/>
    </source>
</evidence>
<accession>A0ACB5SUT7</accession>
<sequence>MNKNFGNTIYIRLRPASNENWFLPNEEIVETMLHELAHNRFQEHNQDFYSLLDELRNMYLECAIQGFEKQEQKVSDISVGMILGGTKVTSPENIREARLKKLSQVEENHLVESNPNKKVFVSESSKIRAAELREKMAIAAEQRSSGNCTDFHTKQNETNGKATIIEILSSDDEQLSSDYQPRHQSNKEIIEID</sequence>
<dbReference type="EMBL" id="BSXS01000615">
    <property type="protein sequence ID" value="GME73186.1"/>
    <property type="molecule type" value="Genomic_DNA"/>
</dbReference>
<organism evidence="1 2">
    <name type="scientific">Ambrosiozyma monospora</name>
    <name type="common">Yeast</name>
    <name type="synonym">Endomycopsis monosporus</name>
    <dbReference type="NCBI Taxonomy" id="43982"/>
    <lineage>
        <taxon>Eukaryota</taxon>
        <taxon>Fungi</taxon>
        <taxon>Dikarya</taxon>
        <taxon>Ascomycota</taxon>
        <taxon>Saccharomycotina</taxon>
        <taxon>Pichiomycetes</taxon>
        <taxon>Pichiales</taxon>
        <taxon>Pichiaceae</taxon>
        <taxon>Ambrosiozyma</taxon>
    </lineage>
</organism>